<evidence type="ECO:0000256" key="2">
    <source>
        <dbReference type="SAM" id="Phobius"/>
    </source>
</evidence>
<dbReference type="AlphaFoldDB" id="A0A6G1L477"/>
<accession>A0A6G1L477</accession>
<dbReference type="EMBL" id="ML995857">
    <property type="protein sequence ID" value="KAF2767369.1"/>
    <property type="molecule type" value="Genomic_DNA"/>
</dbReference>
<feature type="transmembrane region" description="Helical" evidence="2">
    <location>
        <begin position="278"/>
        <end position="301"/>
    </location>
</feature>
<keyword evidence="4" id="KW-1185">Reference proteome</keyword>
<protein>
    <submittedName>
        <fullName evidence="3">Uncharacterized protein</fullName>
    </submittedName>
</protein>
<dbReference type="Proteomes" id="UP000799436">
    <property type="component" value="Unassembled WGS sequence"/>
</dbReference>
<evidence type="ECO:0000313" key="4">
    <source>
        <dbReference type="Proteomes" id="UP000799436"/>
    </source>
</evidence>
<evidence type="ECO:0000256" key="1">
    <source>
        <dbReference type="SAM" id="MobiDB-lite"/>
    </source>
</evidence>
<feature type="transmembrane region" description="Helical" evidence="2">
    <location>
        <begin position="250"/>
        <end position="272"/>
    </location>
</feature>
<keyword evidence="2" id="KW-1133">Transmembrane helix</keyword>
<feature type="compositionally biased region" description="Low complexity" evidence="1">
    <location>
        <begin position="24"/>
        <end position="35"/>
    </location>
</feature>
<feature type="region of interest" description="Disordered" evidence="1">
    <location>
        <begin position="1"/>
        <end position="44"/>
    </location>
</feature>
<feature type="compositionally biased region" description="Basic and acidic residues" evidence="1">
    <location>
        <begin position="10"/>
        <end position="21"/>
    </location>
</feature>
<reference evidence="3" key="1">
    <citation type="journal article" date="2020" name="Stud. Mycol.">
        <title>101 Dothideomycetes genomes: a test case for predicting lifestyles and emergence of pathogens.</title>
        <authorList>
            <person name="Haridas S."/>
            <person name="Albert R."/>
            <person name="Binder M."/>
            <person name="Bloem J."/>
            <person name="Labutti K."/>
            <person name="Salamov A."/>
            <person name="Andreopoulos B."/>
            <person name="Baker S."/>
            <person name="Barry K."/>
            <person name="Bills G."/>
            <person name="Bluhm B."/>
            <person name="Cannon C."/>
            <person name="Castanera R."/>
            <person name="Culley D."/>
            <person name="Daum C."/>
            <person name="Ezra D."/>
            <person name="Gonzalez J."/>
            <person name="Henrissat B."/>
            <person name="Kuo A."/>
            <person name="Liang C."/>
            <person name="Lipzen A."/>
            <person name="Lutzoni F."/>
            <person name="Magnuson J."/>
            <person name="Mondo S."/>
            <person name="Nolan M."/>
            <person name="Ohm R."/>
            <person name="Pangilinan J."/>
            <person name="Park H.-J."/>
            <person name="Ramirez L."/>
            <person name="Alfaro M."/>
            <person name="Sun H."/>
            <person name="Tritt A."/>
            <person name="Yoshinaga Y."/>
            <person name="Zwiers L.-H."/>
            <person name="Turgeon B."/>
            <person name="Goodwin S."/>
            <person name="Spatafora J."/>
            <person name="Crous P."/>
            <person name="Grigoriev I."/>
        </authorList>
    </citation>
    <scope>NUCLEOTIDE SEQUENCE</scope>
    <source>
        <strain evidence="3">CBS 116005</strain>
    </source>
</reference>
<sequence length="304" mass="35108">MKGSVNETMARLEAKTTDRSTARSSSPILPTSTSPANSDSVPSSKKRWTLGYMHRWLWCGRRRRENSPRPLHNGQAQTVQRKKELRWLFVCITQDRIYRKTIKRSLCILIADDEALFRQLRREFVLAMGWWRQFMMLKRVEAVRFVQFRVIGNVGLEIERHSQMESGYEASIPHSSNQDYEYSPSPAKHWPLIGHNLMKHWIYCPKRARGSTLCTERFPKHCAQNLAFSQAGEDVLGWGLELVEGRYWKFLFVPLMLVLAFSIAFGIVRYYLKGDILGGFTVAGYMVAAFAAMLGAVEVVWDHI</sequence>
<evidence type="ECO:0000313" key="3">
    <source>
        <dbReference type="EMBL" id="KAF2767369.1"/>
    </source>
</evidence>
<gene>
    <name evidence="3" type="ORF">EJ03DRAFT_376220</name>
</gene>
<proteinExistence type="predicted"/>
<dbReference type="OrthoDB" id="5355526at2759"/>
<organism evidence="3 4">
    <name type="scientific">Teratosphaeria nubilosa</name>
    <dbReference type="NCBI Taxonomy" id="161662"/>
    <lineage>
        <taxon>Eukaryota</taxon>
        <taxon>Fungi</taxon>
        <taxon>Dikarya</taxon>
        <taxon>Ascomycota</taxon>
        <taxon>Pezizomycotina</taxon>
        <taxon>Dothideomycetes</taxon>
        <taxon>Dothideomycetidae</taxon>
        <taxon>Mycosphaerellales</taxon>
        <taxon>Teratosphaeriaceae</taxon>
        <taxon>Teratosphaeria</taxon>
    </lineage>
</organism>
<keyword evidence="2" id="KW-0812">Transmembrane</keyword>
<keyword evidence="2" id="KW-0472">Membrane</keyword>
<name>A0A6G1L477_9PEZI</name>